<sequence>MKTDEKKPAFSIIIFVKGEERMKRICSYEKEAVRKPLFHLCLFQYFRFF</sequence>
<reference evidence="1 2" key="1">
    <citation type="submission" date="2016-01" db="EMBL/GenBank/DDBJ databases">
        <title>Draft Genome Sequences of Seven Thermophilic Sporeformers Isolated from Foods.</title>
        <authorList>
            <person name="Berendsen E.M."/>
            <person name="Wells-Bennik M.H."/>
            <person name="Krawcyk A.O."/>
            <person name="De Jong A."/>
            <person name="Holsappel S."/>
            <person name="Eijlander R.T."/>
            <person name="Kuipers O.P."/>
        </authorList>
    </citation>
    <scope>NUCLEOTIDE SEQUENCE [LARGE SCALE GENOMIC DNA]</scope>
    <source>
        <strain evidence="1 2">B4110</strain>
    </source>
</reference>
<dbReference type="AlphaFoldDB" id="A0A150N4I0"/>
<comment type="caution">
    <text evidence="1">The sequence shown here is derived from an EMBL/GenBank/DDBJ whole genome shotgun (WGS) entry which is preliminary data.</text>
</comment>
<accession>A0A150N4I0</accession>
<name>A0A150N4I0_9BACL</name>
<proteinExistence type="predicted"/>
<organism evidence="1 2">
    <name type="scientific">Parageobacillus toebii</name>
    <dbReference type="NCBI Taxonomy" id="153151"/>
    <lineage>
        <taxon>Bacteria</taxon>
        <taxon>Bacillati</taxon>
        <taxon>Bacillota</taxon>
        <taxon>Bacilli</taxon>
        <taxon>Bacillales</taxon>
        <taxon>Anoxybacillaceae</taxon>
        <taxon>Parageobacillus</taxon>
    </lineage>
</organism>
<gene>
    <name evidence="1" type="ORF">B4110_1984</name>
</gene>
<protein>
    <submittedName>
        <fullName evidence="1">Uncharacterized protein</fullName>
    </submittedName>
</protein>
<dbReference type="EMBL" id="LQYW01000034">
    <property type="protein sequence ID" value="KYD31568.1"/>
    <property type="molecule type" value="Genomic_DNA"/>
</dbReference>
<evidence type="ECO:0000313" key="2">
    <source>
        <dbReference type="Proteomes" id="UP000075324"/>
    </source>
</evidence>
<dbReference type="Proteomes" id="UP000075324">
    <property type="component" value="Unassembled WGS sequence"/>
</dbReference>
<evidence type="ECO:0000313" key="1">
    <source>
        <dbReference type="EMBL" id="KYD31568.1"/>
    </source>
</evidence>